<dbReference type="AlphaFoldDB" id="A0A1C4EMM4"/>
<evidence type="ECO:0000259" key="1">
    <source>
        <dbReference type="PROSITE" id="PS50943"/>
    </source>
</evidence>
<dbReference type="SMART" id="SM00530">
    <property type="entry name" value="HTH_XRE"/>
    <property type="match status" value="1"/>
</dbReference>
<sequence length="91" mass="10109">MYNHPSYNASVLALILKLAQITQFDLANLLGTTQASISRYISGDQKLPSEKAELLTQIIGEHNLFLLQTFDGSMIAISNDLQKRLKTKEGD</sequence>
<organism evidence="2 3">
    <name type="scientific">Bacillus thuringiensis</name>
    <dbReference type="NCBI Taxonomy" id="1428"/>
    <lineage>
        <taxon>Bacteria</taxon>
        <taxon>Bacillati</taxon>
        <taxon>Bacillota</taxon>
        <taxon>Bacilli</taxon>
        <taxon>Bacillales</taxon>
        <taxon>Bacillaceae</taxon>
        <taxon>Bacillus</taxon>
        <taxon>Bacillus cereus group</taxon>
    </lineage>
</organism>
<dbReference type="InterPro" id="IPR001387">
    <property type="entry name" value="Cro/C1-type_HTH"/>
</dbReference>
<protein>
    <recommendedName>
        <fullName evidence="1">HTH cro/C1-type domain-containing protein</fullName>
    </recommendedName>
</protein>
<dbReference type="PROSITE" id="PS50943">
    <property type="entry name" value="HTH_CROC1"/>
    <property type="match status" value="1"/>
</dbReference>
<reference evidence="2 3" key="1">
    <citation type="submission" date="2016-08" db="EMBL/GenBank/DDBJ databases">
        <authorList>
            <person name="Seilhamer J.J."/>
        </authorList>
    </citation>
    <scope>NUCLEOTIDE SEQUENCE [LARGE SCALE GENOMIC DNA]</scope>
    <source>
        <strain evidence="2 3">IEBC_T61001</strain>
    </source>
</reference>
<evidence type="ECO:0000313" key="2">
    <source>
        <dbReference type="EMBL" id="SCC44849.1"/>
    </source>
</evidence>
<feature type="domain" description="HTH cro/C1-type" evidence="1">
    <location>
        <begin position="12"/>
        <end position="65"/>
    </location>
</feature>
<evidence type="ECO:0000313" key="3">
    <source>
        <dbReference type="Proteomes" id="UP000195991"/>
    </source>
</evidence>
<dbReference type="Proteomes" id="UP000195991">
    <property type="component" value="Unassembled WGS sequence"/>
</dbReference>
<dbReference type="GO" id="GO:0003677">
    <property type="term" value="F:DNA binding"/>
    <property type="evidence" value="ECO:0007669"/>
    <property type="project" value="InterPro"/>
</dbReference>
<dbReference type="EMBL" id="FMBI01000033">
    <property type="protein sequence ID" value="SCC44849.1"/>
    <property type="molecule type" value="Genomic_DNA"/>
</dbReference>
<proteinExistence type="predicted"/>
<gene>
    <name evidence="2" type="ORF">BTT61001_03349</name>
</gene>
<dbReference type="InterPro" id="IPR010982">
    <property type="entry name" value="Lambda_DNA-bd_dom_sf"/>
</dbReference>
<name>A0A1C4EMM4_BACTU</name>
<dbReference type="Gene3D" id="1.10.260.40">
    <property type="entry name" value="lambda repressor-like DNA-binding domains"/>
    <property type="match status" value="1"/>
</dbReference>
<accession>A0A1C4EMM4</accession>
<dbReference type="CDD" id="cd00093">
    <property type="entry name" value="HTH_XRE"/>
    <property type="match status" value="1"/>
</dbReference>
<dbReference type="SUPFAM" id="SSF47413">
    <property type="entry name" value="lambda repressor-like DNA-binding domains"/>
    <property type="match status" value="1"/>
</dbReference>
<dbReference type="RefSeq" id="WP_002172411.1">
    <property type="nucleotide sequence ID" value="NZ_FMBI01000033.1"/>
</dbReference>